<dbReference type="AlphaFoldDB" id="A0A4P9Z2M9"/>
<proteinExistence type="predicted"/>
<sequence length="393" mass="41670">MLFPLLAQAILNTRCNLPDTAVLCMAGICGKDSSGVHSSNEFISNSHDDCEIDDDSDSDMASSQTTLLRRRHIRRLKHVRIKLELPKECASSLGRHKSSPAPLARDLAVAHRRAASSVSKVMDGGEMPVWPCRRRASIAAAAAAAAAAVDGGSCPTCGAGTGQAMPDNARFSMRHPNEHARAHAASTATDAPTMAAASTMPCPSTHATAANVGPLADHSARRKSLLPDHLLPSSHAATAGVPASRRHSVSSVDSGAESIQVDLHLHASTRPCASGNRVDRPAWHDASQTKLYGSHLSADMPGALGLHLARSPLSSTFYESFLADAHLKRPSYLAVAGGTVSRPGGTLVEPVTPRTEFFTHLIQSMTGEEQFAIRSGGMAMAQRHVRAARRRRY</sequence>
<evidence type="ECO:0000313" key="3">
    <source>
        <dbReference type="Proteomes" id="UP000278143"/>
    </source>
</evidence>
<protein>
    <submittedName>
        <fullName evidence="2">Uncharacterized protein</fullName>
    </submittedName>
</protein>
<dbReference type="EMBL" id="KZ989376">
    <property type="protein sequence ID" value="RKP26618.1"/>
    <property type="molecule type" value="Genomic_DNA"/>
</dbReference>
<organism evidence="2 3">
    <name type="scientific">Syncephalis pseudoplumigaleata</name>
    <dbReference type="NCBI Taxonomy" id="1712513"/>
    <lineage>
        <taxon>Eukaryota</taxon>
        <taxon>Fungi</taxon>
        <taxon>Fungi incertae sedis</taxon>
        <taxon>Zoopagomycota</taxon>
        <taxon>Zoopagomycotina</taxon>
        <taxon>Zoopagomycetes</taxon>
        <taxon>Zoopagales</taxon>
        <taxon>Piptocephalidaceae</taxon>
        <taxon>Syncephalis</taxon>
    </lineage>
</organism>
<dbReference type="Proteomes" id="UP000278143">
    <property type="component" value="Unassembled WGS sequence"/>
</dbReference>
<reference evidence="3" key="1">
    <citation type="journal article" date="2018" name="Nat. Microbiol.">
        <title>Leveraging single-cell genomics to expand the fungal tree of life.</title>
        <authorList>
            <person name="Ahrendt S.R."/>
            <person name="Quandt C.A."/>
            <person name="Ciobanu D."/>
            <person name="Clum A."/>
            <person name="Salamov A."/>
            <person name="Andreopoulos B."/>
            <person name="Cheng J.F."/>
            <person name="Woyke T."/>
            <person name="Pelin A."/>
            <person name="Henrissat B."/>
            <person name="Reynolds N.K."/>
            <person name="Benny G.L."/>
            <person name="Smith M.E."/>
            <person name="James T.Y."/>
            <person name="Grigoriev I.V."/>
        </authorList>
    </citation>
    <scope>NUCLEOTIDE SEQUENCE [LARGE SCALE GENOMIC DNA]</scope>
    <source>
        <strain evidence="3">Benny S71-1</strain>
    </source>
</reference>
<feature type="compositionally biased region" description="Low complexity" evidence="1">
    <location>
        <begin position="183"/>
        <end position="193"/>
    </location>
</feature>
<name>A0A4P9Z2M9_9FUNG</name>
<gene>
    <name evidence="2" type="ORF">SYNPS1DRAFT_27702</name>
</gene>
<evidence type="ECO:0000313" key="2">
    <source>
        <dbReference type="EMBL" id="RKP26618.1"/>
    </source>
</evidence>
<accession>A0A4P9Z2M9</accession>
<dbReference type="OrthoDB" id="10681171at2759"/>
<keyword evidence="3" id="KW-1185">Reference proteome</keyword>
<evidence type="ECO:0000256" key="1">
    <source>
        <dbReference type="SAM" id="MobiDB-lite"/>
    </source>
</evidence>
<feature type="region of interest" description="Disordered" evidence="1">
    <location>
        <begin position="178"/>
        <end position="201"/>
    </location>
</feature>